<reference evidence="2 3" key="1">
    <citation type="submission" date="2013-05" db="EMBL/GenBank/DDBJ databases">
        <title>Genome assembly of Chondromyces apiculatus DSM 436.</title>
        <authorList>
            <person name="Sharma G."/>
            <person name="Khatri I."/>
            <person name="Kaur C."/>
            <person name="Mayilraj S."/>
            <person name="Subramanian S."/>
        </authorList>
    </citation>
    <scope>NUCLEOTIDE SEQUENCE [LARGE SCALE GENOMIC DNA]</scope>
    <source>
        <strain evidence="2 3">DSM 436</strain>
    </source>
</reference>
<proteinExistence type="predicted"/>
<evidence type="ECO:0000256" key="1">
    <source>
        <dbReference type="SAM" id="MobiDB-lite"/>
    </source>
</evidence>
<feature type="compositionally biased region" description="Basic and acidic residues" evidence="1">
    <location>
        <begin position="15"/>
        <end position="26"/>
    </location>
</feature>
<gene>
    <name evidence="2" type="ORF">CAP_3002</name>
</gene>
<dbReference type="STRING" id="1192034.CAP_3002"/>
<dbReference type="Proteomes" id="UP000019678">
    <property type="component" value="Unassembled WGS sequence"/>
</dbReference>
<protein>
    <submittedName>
        <fullName evidence="2">Uncharacterized protein</fullName>
    </submittedName>
</protein>
<feature type="region of interest" description="Disordered" evidence="1">
    <location>
        <begin position="1"/>
        <end position="28"/>
    </location>
</feature>
<accession>A0A017T9U6</accession>
<feature type="compositionally biased region" description="Basic and acidic residues" evidence="1">
    <location>
        <begin position="263"/>
        <end position="272"/>
    </location>
</feature>
<feature type="compositionally biased region" description="Acidic residues" evidence="1">
    <location>
        <begin position="1"/>
        <end position="14"/>
    </location>
</feature>
<evidence type="ECO:0000313" key="2">
    <source>
        <dbReference type="EMBL" id="EYF05712.1"/>
    </source>
</evidence>
<sequence length="289" mass="31520">MIDPDPIVDDSADDSADHGVEPHDPAKPVTDSRIVAAWREWLAALATDAEAAIAAAHVYGELTSEARDAWLDVLVEDGPRLAVPPIAIYAPLLAVETDDARRARIEKAIGQQKRSPQGGTALRGVTPSGERIAALITPLYLRFVRVLWCRYQPDQGIRWAQYEPLLRDDEAPQAGAQIDGVSLEATPVNPVIEELCHAILAHQRRGAELPGALRHCADLFDAQLEDTQLDDLQLGDLPLGDLPLGDLQLDHLQHEDLVCDDPHHPHDARLAPRDPLLADAAPRDAARKP</sequence>
<feature type="region of interest" description="Disordered" evidence="1">
    <location>
        <begin position="263"/>
        <end position="289"/>
    </location>
</feature>
<evidence type="ECO:0000313" key="3">
    <source>
        <dbReference type="Proteomes" id="UP000019678"/>
    </source>
</evidence>
<dbReference type="RefSeq" id="WP_063748698.1">
    <property type="nucleotide sequence ID" value="NZ_ASRX01000021.1"/>
</dbReference>
<organism evidence="2 3">
    <name type="scientific">Chondromyces apiculatus DSM 436</name>
    <dbReference type="NCBI Taxonomy" id="1192034"/>
    <lineage>
        <taxon>Bacteria</taxon>
        <taxon>Pseudomonadati</taxon>
        <taxon>Myxococcota</taxon>
        <taxon>Polyangia</taxon>
        <taxon>Polyangiales</taxon>
        <taxon>Polyangiaceae</taxon>
        <taxon>Chondromyces</taxon>
    </lineage>
</organism>
<name>A0A017T9U6_9BACT</name>
<comment type="caution">
    <text evidence="2">The sequence shown here is derived from an EMBL/GenBank/DDBJ whole genome shotgun (WGS) entry which is preliminary data.</text>
</comment>
<keyword evidence="3" id="KW-1185">Reference proteome</keyword>
<dbReference type="AlphaFoldDB" id="A0A017T9U6"/>
<dbReference type="EMBL" id="ASRX01000021">
    <property type="protein sequence ID" value="EYF05712.1"/>
    <property type="molecule type" value="Genomic_DNA"/>
</dbReference>